<gene>
    <name evidence="3" type="ORF">EG850_02465</name>
</gene>
<keyword evidence="4" id="KW-1185">Reference proteome</keyword>
<feature type="compositionally biased region" description="Basic and acidic residues" evidence="1">
    <location>
        <begin position="15"/>
        <end position="29"/>
    </location>
</feature>
<feature type="region of interest" description="Disordered" evidence="1">
    <location>
        <begin position="1"/>
        <end position="34"/>
    </location>
</feature>
<comment type="caution">
    <text evidence="3">The sequence shown here is derived from an EMBL/GenBank/DDBJ whole genome shotgun (WGS) entry which is preliminary data.</text>
</comment>
<evidence type="ECO:0000259" key="2">
    <source>
        <dbReference type="Pfam" id="PF12728"/>
    </source>
</evidence>
<evidence type="ECO:0000256" key="1">
    <source>
        <dbReference type="SAM" id="MobiDB-lite"/>
    </source>
</evidence>
<proteinExistence type="predicted"/>
<dbReference type="Pfam" id="PF12728">
    <property type="entry name" value="HTH_17"/>
    <property type="match status" value="1"/>
</dbReference>
<dbReference type="InterPro" id="IPR041657">
    <property type="entry name" value="HTH_17"/>
</dbReference>
<sequence length="115" mass="13216">MVHGIGRQPRKLSTVRHERRSDAHNERVSSRSPGRLPRFLTLADVADVLAVDLNVARELVESNQLAAIRIGEAGQWRVEQDVLEAFIEDQYELRRREALFAQQEFIDLPEITARD</sequence>
<evidence type="ECO:0000313" key="3">
    <source>
        <dbReference type="EMBL" id="RRJ88324.1"/>
    </source>
</evidence>
<organism evidence="3 4">
    <name type="scientific">Gulosibacter macacae</name>
    <dbReference type="NCBI Taxonomy" id="2488791"/>
    <lineage>
        <taxon>Bacteria</taxon>
        <taxon>Bacillati</taxon>
        <taxon>Actinomycetota</taxon>
        <taxon>Actinomycetes</taxon>
        <taxon>Micrococcales</taxon>
        <taxon>Microbacteriaceae</taxon>
        <taxon>Gulosibacter</taxon>
    </lineage>
</organism>
<dbReference type="EMBL" id="RQVS01000002">
    <property type="protein sequence ID" value="RRJ88324.1"/>
    <property type="molecule type" value="Genomic_DNA"/>
</dbReference>
<keyword evidence="3" id="KW-0238">DNA-binding</keyword>
<feature type="domain" description="Helix-turn-helix" evidence="2">
    <location>
        <begin position="39"/>
        <end position="90"/>
    </location>
</feature>
<dbReference type="Proteomes" id="UP000274391">
    <property type="component" value="Unassembled WGS sequence"/>
</dbReference>
<reference evidence="3 4" key="1">
    <citation type="submission" date="2018-11" db="EMBL/GenBank/DDBJ databases">
        <title>YIM 102482-1 draft genome.</title>
        <authorList>
            <person name="Li G."/>
            <person name="Jiang Y."/>
        </authorList>
    </citation>
    <scope>NUCLEOTIDE SEQUENCE [LARGE SCALE GENOMIC DNA]</scope>
    <source>
        <strain evidence="3 4">YIM 102482-1</strain>
    </source>
</reference>
<dbReference type="GO" id="GO:0003677">
    <property type="term" value="F:DNA binding"/>
    <property type="evidence" value="ECO:0007669"/>
    <property type="project" value="UniProtKB-KW"/>
</dbReference>
<dbReference type="OrthoDB" id="5524782at2"/>
<evidence type="ECO:0000313" key="4">
    <source>
        <dbReference type="Proteomes" id="UP000274391"/>
    </source>
</evidence>
<protein>
    <submittedName>
        <fullName evidence="3">DNA-binding protein</fullName>
    </submittedName>
</protein>
<accession>A0A3P3W0L6</accession>
<name>A0A3P3W0L6_9MICO</name>
<dbReference type="AlphaFoldDB" id="A0A3P3W0L6"/>